<protein>
    <recommendedName>
        <fullName evidence="3">Penicillin-binding protein activator LpoB</fullName>
    </recommendedName>
</protein>
<comment type="caution">
    <text evidence="1">The sequence shown here is derived from an EMBL/GenBank/DDBJ whole genome shotgun (WGS) entry which is preliminary data.</text>
</comment>
<dbReference type="EMBL" id="QPIZ01000012">
    <property type="protein sequence ID" value="RCW33923.1"/>
    <property type="molecule type" value="Genomic_DNA"/>
</dbReference>
<dbReference type="OrthoDB" id="9803653at2"/>
<dbReference type="AlphaFoldDB" id="A0A2T0XQ70"/>
<accession>A0A2T0XQ70</accession>
<dbReference type="STRING" id="1168289.GCA_000259075_01918"/>
<dbReference type="GO" id="GO:0009252">
    <property type="term" value="P:peptidoglycan biosynthetic process"/>
    <property type="evidence" value="ECO:0007669"/>
    <property type="project" value="TreeGrafter"/>
</dbReference>
<dbReference type="GO" id="GO:0031241">
    <property type="term" value="C:periplasmic side of cell outer membrane"/>
    <property type="evidence" value="ECO:0007669"/>
    <property type="project" value="TreeGrafter"/>
</dbReference>
<dbReference type="Gene3D" id="3.40.50.10610">
    <property type="entry name" value="ABC-type transport auxiliary lipoprotein component"/>
    <property type="match status" value="1"/>
</dbReference>
<dbReference type="GO" id="GO:0030234">
    <property type="term" value="F:enzyme regulator activity"/>
    <property type="evidence" value="ECO:0007669"/>
    <property type="project" value="TreeGrafter"/>
</dbReference>
<dbReference type="InterPro" id="IPR014094">
    <property type="entry name" value="LpoB"/>
</dbReference>
<dbReference type="PANTHER" id="PTHR40593">
    <property type="entry name" value="PENICILLIN-BINDING PROTEIN ACTIVATOR LPOB"/>
    <property type="match status" value="1"/>
</dbReference>
<dbReference type="PROSITE" id="PS51257">
    <property type="entry name" value="PROKAR_LIPOPROTEIN"/>
    <property type="match status" value="1"/>
</dbReference>
<gene>
    <name evidence="1" type="ORF">DFO77_11287</name>
</gene>
<evidence type="ECO:0000313" key="1">
    <source>
        <dbReference type="EMBL" id="RCW33923.1"/>
    </source>
</evidence>
<reference evidence="1 2" key="1">
    <citation type="submission" date="2018-07" db="EMBL/GenBank/DDBJ databases">
        <title>Freshwater and sediment microbial communities from various areas in North America, analyzing microbe dynamics in response to fracking.</title>
        <authorList>
            <person name="Lamendella R."/>
        </authorList>
    </citation>
    <scope>NUCLEOTIDE SEQUENCE [LARGE SCALE GENOMIC DNA]</scope>
    <source>
        <strain evidence="1 2">160A</strain>
    </source>
</reference>
<proteinExistence type="predicted"/>
<sequence>MKTTAYILVLFTMIAFLQSCGTRKVERIDTEEIIDLSGRWNDTDSRMVAEAMVNQVLEAHWLKNFEEKHNGERPVVIVGLVYNKSHEHIEAETFIKDIERAFINSGKVRLVQAGDKREELRKERAAQQEFASPETVKAWGRELGADFMMNGDINSTVDTYKKERVNYYQVNLELTDIETSEIVWIGDKKIRKYIKN</sequence>
<organism evidence="1 2">
    <name type="scientific">Marinilabilia salmonicolor</name>
    <dbReference type="NCBI Taxonomy" id="989"/>
    <lineage>
        <taxon>Bacteria</taxon>
        <taxon>Pseudomonadati</taxon>
        <taxon>Bacteroidota</taxon>
        <taxon>Bacteroidia</taxon>
        <taxon>Marinilabiliales</taxon>
        <taxon>Marinilabiliaceae</taxon>
        <taxon>Marinilabilia</taxon>
    </lineage>
</organism>
<dbReference type="PANTHER" id="PTHR40593:SF1">
    <property type="entry name" value="PENICILLIN-BINDING PROTEIN ACTIVATOR LPOB"/>
    <property type="match status" value="1"/>
</dbReference>
<name>A0A2T0XQ70_9BACT</name>
<dbReference type="Pfam" id="PF13036">
    <property type="entry name" value="LpoB"/>
    <property type="match status" value="1"/>
</dbReference>
<dbReference type="RefSeq" id="WP_106152456.1">
    <property type="nucleotide sequence ID" value="NZ_PVTS01000004.1"/>
</dbReference>
<evidence type="ECO:0008006" key="3">
    <source>
        <dbReference type="Google" id="ProtNLM"/>
    </source>
</evidence>
<dbReference type="Proteomes" id="UP000252733">
    <property type="component" value="Unassembled WGS sequence"/>
</dbReference>
<keyword evidence="2" id="KW-1185">Reference proteome</keyword>
<evidence type="ECO:0000313" key="2">
    <source>
        <dbReference type="Proteomes" id="UP000252733"/>
    </source>
</evidence>